<dbReference type="FunFam" id="1.10.10.10:FF:000001">
    <property type="entry name" value="LysR family transcriptional regulator"/>
    <property type="match status" value="1"/>
</dbReference>
<sequence>MNRMPRRPLPLDCLRTFEAVARLLSFSAAAEELNLTQPAISRQIKGLEEELGAPLFTRATRRVELTGAGQMLLRAVEPALVRIDASVRQIRLSRSRAMVSVTTFPSFASLWLMPRLPDFERDHPLADIRIAATDRMIETDDAELDVALRHCDVSKAPDGAIRLFGELLTPVIGARLADAIERGSAPPLRRPADLVDHTLLEMDDGLPGSLATCWPVWLAAQGLGQLAPRRWISVNYTHQQVQAALAGQGVALARLAMVHDVVERGDLVEPFGQAGRLWASPCYWLVRLGGPDARQRPEVQSFSDWVLAQAALTRQAIGDVADPEAETLPD</sequence>
<evidence type="ECO:0000256" key="2">
    <source>
        <dbReference type="ARBA" id="ARBA00023015"/>
    </source>
</evidence>
<feature type="domain" description="HTH lysR-type" evidence="5">
    <location>
        <begin position="9"/>
        <end position="66"/>
    </location>
</feature>
<evidence type="ECO:0000313" key="6">
    <source>
        <dbReference type="EMBL" id="KDB52800.1"/>
    </source>
</evidence>
<dbReference type="PATRIC" id="fig|1286631.3.peg.1509"/>
<dbReference type="Pfam" id="PF03466">
    <property type="entry name" value="LysR_substrate"/>
    <property type="match status" value="1"/>
</dbReference>
<dbReference type="InterPro" id="IPR000847">
    <property type="entry name" value="LysR_HTH_N"/>
</dbReference>
<dbReference type="InterPro" id="IPR036388">
    <property type="entry name" value="WH-like_DNA-bd_sf"/>
</dbReference>
<name>A0A059KN45_9BURK</name>
<dbReference type="AlphaFoldDB" id="A0A059KN45"/>
<reference evidence="6 7" key="1">
    <citation type="journal article" date="2014" name="FEMS Microbiol. Ecol.">
        <title>Sphaerotilus natans encrusted with nanoball-shaped Fe(III) oxide minerals formed by nitrate-reducing mixotrophic Fe(II) oxidation.</title>
        <authorList>
            <person name="Park S."/>
            <person name="Kim D.H."/>
            <person name="Lee J.H."/>
            <person name="Hur H.G."/>
        </authorList>
    </citation>
    <scope>NUCLEOTIDE SEQUENCE [LARGE SCALE GENOMIC DNA]</scope>
    <source>
        <strain evidence="6 7">DSM 6575</strain>
    </source>
</reference>
<dbReference type="GO" id="GO:0043565">
    <property type="term" value="F:sequence-specific DNA binding"/>
    <property type="evidence" value="ECO:0007669"/>
    <property type="project" value="TreeGrafter"/>
</dbReference>
<proteinExistence type="inferred from homology"/>
<keyword evidence="3" id="KW-0238">DNA-binding</keyword>
<dbReference type="eggNOG" id="COG0583">
    <property type="taxonomic scope" value="Bacteria"/>
</dbReference>
<dbReference type="PANTHER" id="PTHR30537:SF74">
    <property type="entry name" value="HTH-TYPE TRANSCRIPTIONAL REGULATOR TRPI"/>
    <property type="match status" value="1"/>
</dbReference>
<dbReference type="EMBL" id="AZRA01000039">
    <property type="protein sequence ID" value="KDB52800.1"/>
    <property type="molecule type" value="Genomic_DNA"/>
</dbReference>
<keyword evidence="4" id="KW-0804">Transcription</keyword>
<evidence type="ECO:0000259" key="5">
    <source>
        <dbReference type="PROSITE" id="PS50931"/>
    </source>
</evidence>
<keyword evidence="2" id="KW-0805">Transcription regulation</keyword>
<dbReference type="Pfam" id="PF00126">
    <property type="entry name" value="HTH_1"/>
    <property type="match status" value="1"/>
</dbReference>
<dbReference type="SUPFAM" id="SSF53850">
    <property type="entry name" value="Periplasmic binding protein-like II"/>
    <property type="match status" value="1"/>
</dbReference>
<keyword evidence="7" id="KW-1185">Reference proteome</keyword>
<evidence type="ECO:0000256" key="1">
    <source>
        <dbReference type="ARBA" id="ARBA00009437"/>
    </source>
</evidence>
<organism evidence="6 7">
    <name type="scientific">Sphaerotilus natans subsp. natans DSM 6575</name>
    <dbReference type="NCBI Taxonomy" id="1286631"/>
    <lineage>
        <taxon>Bacteria</taxon>
        <taxon>Pseudomonadati</taxon>
        <taxon>Pseudomonadota</taxon>
        <taxon>Betaproteobacteria</taxon>
        <taxon>Burkholderiales</taxon>
        <taxon>Sphaerotilaceae</taxon>
        <taxon>Sphaerotilus</taxon>
    </lineage>
</organism>
<evidence type="ECO:0000313" key="7">
    <source>
        <dbReference type="Proteomes" id="UP000026714"/>
    </source>
</evidence>
<dbReference type="Gene3D" id="1.10.10.10">
    <property type="entry name" value="Winged helix-like DNA-binding domain superfamily/Winged helix DNA-binding domain"/>
    <property type="match status" value="1"/>
</dbReference>
<dbReference type="InterPro" id="IPR005119">
    <property type="entry name" value="LysR_subst-bd"/>
</dbReference>
<evidence type="ECO:0000256" key="4">
    <source>
        <dbReference type="ARBA" id="ARBA00023163"/>
    </source>
</evidence>
<comment type="caution">
    <text evidence="6">The sequence shown here is derived from an EMBL/GenBank/DDBJ whole genome shotgun (WGS) entry which is preliminary data.</text>
</comment>
<dbReference type="PROSITE" id="PS50931">
    <property type="entry name" value="HTH_LYSR"/>
    <property type="match status" value="1"/>
</dbReference>
<dbReference type="InterPro" id="IPR036390">
    <property type="entry name" value="WH_DNA-bd_sf"/>
</dbReference>
<dbReference type="STRING" id="34103.SAMN05421778_11385"/>
<dbReference type="GO" id="GO:0006351">
    <property type="term" value="P:DNA-templated transcription"/>
    <property type="evidence" value="ECO:0007669"/>
    <property type="project" value="TreeGrafter"/>
</dbReference>
<evidence type="ECO:0000256" key="3">
    <source>
        <dbReference type="ARBA" id="ARBA00023125"/>
    </source>
</evidence>
<dbReference type="SUPFAM" id="SSF46785">
    <property type="entry name" value="Winged helix' DNA-binding domain"/>
    <property type="match status" value="1"/>
</dbReference>
<dbReference type="PANTHER" id="PTHR30537">
    <property type="entry name" value="HTH-TYPE TRANSCRIPTIONAL REGULATOR"/>
    <property type="match status" value="1"/>
</dbReference>
<comment type="similarity">
    <text evidence="1">Belongs to the LysR transcriptional regulatory family.</text>
</comment>
<accession>A0A059KN45</accession>
<dbReference type="InterPro" id="IPR058163">
    <property type="entry name" value="LysR-type_TF_proteobact-type"/>
</dbReference>
<protein>
    <submittedName>
        <fullName evidence="6">LysR family transcriptional regulator</fullName>
    </submittedName>
</protein>
<dbReference type="PRINTS" id="PR00039">
    <property type="entry name" value="HTHLYSR"/>
</dbReference>
<gene>
    <name evidence="6" type="ORF">X805_15340</name>
</gene>
<dbReference type="RefSeq" id="WP_037480207.1">
    <property type="nucleotide sequence ID" value="NZ_AZRA01000039.1"/>
</dbReference>
<dbReference type="Gene3D" id="3.40.190.10">
    <property type="entry name" value="Periplasmic binding protein-like II"/>
    <property type="match status" value="2"/>
</dbReference>
<dbReference type="GO" id="GO:0003700">
    <property type="term" value="F:DNA-binding transcription factor activity"/>
    <property type="evidence" value="ECO:0007669"/>
    <property type="project" value="InterPro"/>
</dbReference>
<dbReference type="Proteomes" id="UP000026714">
    <property type="component" value="Unassembled WGS sequence"/>
</dbReference>